<reference evidence="1 2" key="1">
    <citation type="submission" date="2018-08" db="EMBL/GenBank/DDBJ databases">
        <title>A genome reference for cultivated species of the human gut microbiota.</title>
        <authorList>
            <person name="Zou Y."/>
            <person name="Xue W."/>
            <person name="Luo G."/>
        </authorList>
    </citation>
    <scope>NUCLEOTIDE SEQUENCE [LARGE SCALE GENOMIC DNA]</scope>
    <source>
        <strain evidence="1 2">AM28-39</strain>
    </source>
</reference>
<evidence type="ECO:0000313" key="2">
    <source>
        <dbReference type="Proteomes" id="UP000261231"/>
    </source>
</evidence>
<name>A0A3E2XQM8_9FIRM</name>
<keyword evidence="2" id="KW-1185">Reference proteome</keyword>
<gene>
    <name evidence="1" type="ORF">DW747_01185</name>
</gene>
<protein>
    <submittedName>
        <fullName evidence="1">Uncharacterized protein</fullName>
    </submittedName>
</protein>
<dbReference type="RefSeq" id="WP_117538669.1">
    <property type="nucleotide sequence ID" value="NZ_QVFD01000001.1"/>
</dbReference>
<sequence>MSFADDIRKSYAENKSPIKESEPIDKVAKKIMAHVKSEISSKVKDKHAVFTGSAFEGFKEYIRTSIYLSEGNNPFIFSDVEFYNDSSYSNSSYSMPIIYTANKAATNRLRGYLKPLCEKDGIKMDYDKNHHNLIFKLYL</sequence>
<dbReference type="EMBL" id="QVFD01000001">
    <property type="protein sequence ID" value="RGC51146.1"/>
    <property type="molecule type" value="Genomic_DNA"/>
</dbReference>
<dbReference type="AlphaFoldDB" id="A0A3E2XQM8"/>
<evidence type="ECO:0000313" key="1">
    <source>
        <dbReference type="EMBL" id="RGC51146.1"/>
    </source>
</evidence>
<dbReference type="Proteomes" id="UP000261231">
    <property type="component" value="Unassembled WGS sequence"/>
</dbReference>
<accession>A0A3E2XQM8</accession>
<organism evidence="1 2">
    <name type="scientific">Coprococcus catus</name>
    <dbReference type="NCBI Taxonomy" id="116085"/>
    <lineage>
        <taxon>Bacteria</taxon>
        <taxon>Bacillati</taxon>
        <taxon>Bacillota</taxon>
        <taxon>Clostridia</taxon>
        <taxon>Lachnospirales</taxon>
        <taxon>Lachnospiraceae</taxon>
        <taxon>Coprococcus</taxon>
    </lineage>
</organism>
<proteinExistence type="predicted"/>
<comment type="caution">
    <text evidence="1">The sequence shown here is derived from an EMBL/GenBank/DDBJ whole genome shotgun (WGS) entry which is preliminary data.</text>
</comment>